<protein>
    <submittedName>
        <fullName evidence="1">Uncharacterized protein</fullName>
    </submittedName>
</protein>
<evidence type="ECO:0000313" key="2">
    <source>
        <dbReference type="Proteomes" id="UP001219934"/>
    </source>
</evidence>
<evidence type="ECO:0000313" key="1">
    <source>
        <dbReference type="EMBL" id="KAJ4948376.1"/>
    </source>
</evidence>
<dbReference type="Proteomes" id="UP001219934">
    <property type="component" value="Unassembled WGS sequence"/>
</dbReference>
<comment type="caution">
    <text evidence="1">The sequence shown here is derived from an EMBL/GenBank/DDBJ whole genome shotgun (WGS) entry which is preliminary data.</text>
</comment>
<proteinExistence type="predicted"/>
<keyword evidence="2" id="KW-1185">Reference proteome</keyword>
<gene>
    <name evidence="1" type="ORF">JOQ06_019910</name>
</gene>
<organism evidence="1 2">
    <name type="scientific">Pogonophryne albipinna</name>
    <dbReference type="NCBI Taxonomy" id="1090488"/>
    <lineage>
        <taxon>Eukaryota</taxon>
        <taxon>Metazoa</taxon>
        <taxon>Chordata</taxon>
        <taxon>Craniata</taxon>
        <taxon>Vertebrata</taxon>
        <taxon>Euteleostomi</taxon>
        <taxon>Actinopterygii</taxon>
        <taxon>Neopterygii</taxon>
        <taxon>Teleostei</taxon>
        <taxon>Neoteleostei</taxon>
        <taxon>Acanthomorphata</taxon>
        <taxon>Eupercaria</taxon>
        <taxon>Perciformes</taxon>
        <taxon>Notothenioidei</taxon>
        <taxon>Pogonophryne</taxon>
    </lineage>
</organism>
<sequence length="113" mass="11954">MLSEYDDRTISCGLCPLNFGLHAELLFPGAHTGRDFTLQHLERIPTSPPFMVEPSPAGCTDIYGAHGPQLSAFKSPWKRGPIGVAAGQAVPPQTHPLTGSLAGVVDLFTSLNG</sequence>
<accession>A0AAD6BTQ0</accession>
<name>A0AAD6BTQ0_9TELE</name>
<dbReference type="EMBL" id="JAPTMU010000001">
    <property type="protein sequence ID" value="KAJ4948376.1"/>
    <property type="molecule type" value="Genomic_DNA"/>
</dbReference>
<reference evidence="1" key="1">
    <citation type="submission" date="2022-11" db="EMBL/GenBank/DDBJ databases">
        <title>Chromosome-level genome of Pogonophryne albipinna.</title>
        <authorList>
            <person name="Jo E."/>
        </authorList>
    </citation>
    <scope>NUCLEOTIDE SEQUENCE</scope>
    <source>
        <strain evidence="1">SGF0006</strain>
        <tissue evidence="1">Muscle</tissue>
    </source>
</reference>
<dbReference type="AlphaFoldDB" id="A0AAD6BTQ0"/>